<gene>
    <name evidence="1" type="ORF">IJ22_01330</name>
</gene>
<evidence type="ECO:0000313" key="1">
    <source>
        <dbReference type="EMBL" id="ALS20525.1"/>
    </source>
</evidence>
<keyword evidence="2" id="KW-1185">Reference proteome</keyword>
<reference evidence="2" key="1">
    <citation type="submission" date="2015-12" db="EMBL/GenBank/DDBJ databases">
        <title>Complete genome sequences of two moderately thermophilic Paenibacillus species.</title>
        <authorList>
            <person name="Butler R.III."/>
            <person name="Wang J."/>
            <person name="Stark B.C."/>
            <person name="Pombert J.-F."/>
        </authorList>
    </citation>
    <scope>NUCLEOTIDE SEQUENCE [LARGE SCALE GENOMIC DNA]</scope>
    <source>
        <strain evidence="2">32O-Y</strain>
    </source>
</reference>
<dbReference type="EMBL" id="CP013652">
    <property type="protein sequence ID" value="ALS20525.1"/>
    <property type="molecule type" value="Genomic_DNA"/>
</dbReference>
<dbReference type="RefSeq" id="WP_171005951.1">
    <property type="nucleotide sequence ID" value="NZ_BJCS01000008.1"/>
</dbReference>
<dbReference type="KEGG" id="pnp:IJ22_01330"/>
<name>A0A0U2VZI1_9BACL</name>
<dbReference type="AlphaFoldDB" id="A0A0U2VZI1"/>
<sequence>MSKGLALFFAIVGTALLAAISYFMSAGRPWMAVLFAFISLAFIGSGFVVKAKQRKSKE</sequence>
<reference evidence="1 2" key="2">
    <citation type="journal article" date="2016" name="Genome Announc.">
        <title>Complete Genome Sequences of Two Interactive Moderate Thermophiles, Paenibacillus napthalenovorans 32O-Y and Paenibacillus sp. 32O-W.</title>
        <authorList>
            <person name="Butler R.R.III."/>
            <person name="Wang J."/>
            <person name="Stark B.C."/>
            <person name="Pombert J.F."/>
        </authorList>
    </citation>
    <scope>NUCLEOTIDE SEQUENCE [LARGE SCALE GENOMIC DNA]</scope>
    <source>
        <strain evidence="1 2">32O-Y</strain>
    </source>
</reference>
<accession>A0A0U2VZI1</accession>
<dbReference type="PATRIC" id="fig|162209.4.peg.133"/>
<dbReference type="Proteomes" id="UP000061660">
    <property type="component" value="Chromosome"/>
</dbReference>
<protein>
    <submittedName>
        <fullName evidence="1">Uncharacterized protein</fullName>
    </submittedName>
</protein>
<proteinExistence type="predicted"/>
<evidence type="ECO:0000313" key="2">
    <source>
        <dbReference type="Proteomes" id="UP000061660"/>
    </source>
</evidence>
<organism evidence="1 2">
    <name type="scientific">Paenibacillus naphthalenovorans</name>
    <dbReference type="NCBI Taxonomy" id="162209"/>
    <lineage>
        <taxon>Bacteria</taxon>
        <taxon>Bacillati</taxon>
        <taxon>Bacillota</taxon>
        <taxon>Bacilli</taxon>
        <taxon>Bacillales</taxon>
        <taxon>Paenibacillaceae</taxon>
        <taxon>Paenibacillus</taxon>
    </lineage>
</organism>